<dbReference type="RefSeq" id="WP_148932739.1">
    <property type="nucleotide sequence ID" value="NZ_VNHS01000013.1"/>
</dbReference>
<keyword evidence="1" id="KW-0813">Transport</keyword>
<evidence type="ECO:0000313" key="5">
    <source>
        <dbReference type="EMBL" id="TYP69735.1"/>
    </source>
</evidence>
<dbReference type="InterPro" id="IPR017871">
    <property type="entry name" value="ABC_transporter-like_CS"/>
</dbReference>
<proteinExistence type="predicted"/>
<gene>
    <name evidence="5" type="ORF">BCM02_11366</name>
</gene>
<name>A0A5S5BRA5_9BACL</name>
<dbReference type="Proteomes" id="UP000323257">
    <property type="component" value="Unassembled WGS sequence"/>
</dbReference>
<comment type="caution">
    <text evidence="5">The sequence shown here is derived from an EMBL/GenBank/DDBJ whole genome shotgun (WGS) entry which is preliminary data.</text>
</comment>
<organism evidence="5 6">
    <name type="scientific">Paenibacillus methanolicus</name>
    <dbReference type="NCBI Taxonomy" id="582686"/>
    <lineage>
        <taxon>Bacteria</taxon>
        <taxon>Bacillati</taxon>
        <taxon>Bacillota</taxon>
        <taxon>Bacilli</taxon>
        <taxon>Bacillales</taxon>
        <taxon>Paenibacillaceae</taxon>
        <taxon>Paenibacillus</taxon>
    </lineage>
</organism>
<dbReference type="InterPro" id="IPR050166">
    <property type="entry name" value="ABC_transporter_ATP-bind"/>
</dbReference>
<feature type="domain" description="ABC transporter" evidence="4">
    <location>
        <begin position="5"/>
        <end position="239"/>
    </location>
</feature>
<keyword evidence="2" id="KW-0547">Nucleotide-binding</keyword>
<evidence type="ECO:0000259" key="4">
    <source>
        <dbReference type="PROSITE" id="PS50893"/>
    </source>
</evidence>
<dbReference type="Gene3D" id="3.40.50.300">
    <property type="entry name" value="P-loop containing nucleotide triphosphate hydrolases"/>
    <property type="match status" value="1"/>
</dbReference>
<dbReference type="EMBL" id="VNHS01000013">
    <property type="protein sequence ID" value="TYP69735.1"/>
    <property type="molecule type" value="Genomic_DNA"/>
</dbReference>
<dbReference type="GO" id="GO:0005524">
    <property type="term" value="F:ATP binding"/>
    <property type="evidence" value="ECO:0007669"/>
    <property type="project" value="UniProtKB-KW"/>
</dbReference>
<protein>
    <submittedName>
        <fullName evidence="5">NitT/TauT family transport system ATP-binding protein</fullName>
    </submittedName>
</protein>
<evidence type="ECO:0000313" key="6">
    <source>
        <dbReference type="Proteomes" id="UP000323257"/>
    </source>
</evidence>
<dbReference type="InterPro" id="IPR027417">
    <property type="entry name" value="P-loop_NTPase"/>
</dbReference>
<evidence type="ECO:0000256" key="2">
    <source>
        <dbReference type="ARBA" id="ARBA00022741"/>
    </source>
</evidence>
<keyword evidence="6" id="KW-1185">Reference proteome</keyword>
<dbReference type="GO" id="GO:0016887">
    <property type="term" value="F:ATP hydrolysis activity"/>
    <property type="evidence" value="ECO:0007669"/>
    <property type="project" value="InterPro"/>
</dbReference>
<dbReference type="Pfam" id="PF00005">
    <property type="entry name" value="ABC_tran"/>
    <property type="match status" value="1"/>
</dbReference>
<accession>A0A5S5BRA5</accession>
<dbReference type="InterPro" id="IPR003439">
    <property type="entry name" value="ABC_transporter-like_ATP-bd"/>
</dbReference>
<dbReference type="SMART" id="SM00382">
    <property type="entry name" value="AAA"/>
    <property type="match status" value="1"/>
</dbReference>
<dbReference type="PANTHER" id="PTHR42788">
    <property type="entry name" value="TAURINE IMPORT ATP-BINDING PROTEIN-RELATED"/>
    <property type="match status" value="1"/>
</dbReference>
<dbReference type="OrthoDB" id="18967at2"/>
<dbReference type="SUPFAM" id="SSF52540">
    <property type="entry name" value="P-loop containing nucleoside triphosphate hydrolases"/>
    <property type="match status" value="1"/>
</dbReference>
<dbReference type="CDD" id="cd03293">
    <property type="entry name" value="ABC_NrtD_SsuB_transporters"/>
    <property type="match status" value="1"/>
</dbReference>
<dbReference type="PROSITE" id="PS00211">
    <property type="entry name" value="ABC_TRANSPORTER_1"/>
    <property type="match status" value="1"/>
</dbReference>
<keyword evidence="3 5" id="KW-0067">ATP-binding</keyword>
<dbReference type="AlphaFoldDB" id="A0A5S5BRA5"/>
<dbReference type="PROSITE" id="PS50893">
    <property type="entry name" value="ABC_TRANSPORTER_2"/>
    <property type="match status" value="1"/>
</dbReference>
<dbReference type="InterPro" id="IPR003593">
    <property type="entry name" value="AAA+_ATPase"/>
</dbReference>
<evidence type="ECO:0000256" key="3">
    <source>
        <dbReference type="ARBA" id="ARBA00022840"/>
    </source>
</evidence>
<evidence type="ECO:0000256" key="1">
    <source>
        <dbReference type="ARBA" id="ARBA00022448"/>
    </source>
</evidence>
<dbReference type="PANTHER" id="PTHR42788:SF13">
    <property type="entry name" value="ALIPHATIC SULFONATES IMPORT ATP-BINDING PROTEIN SSUB"/>
    <property type="match status" value="1"/>
</dbReference>
<sequence length="288" mass="31971">MTTKISFQHVNKTFKVKGNAGRSEATEFTALRDINFDVKTGEFMVIVGPSGCGKSTLLDLLGGLTKPTSGSILIDGKPIKGPALDRGIVFQQYALFPWKTARGNIEFGLEAKGIRGKERAERAREFLSLVGLDGFADRYPHELSGGMKQRVAIARSLAYDPDILLMDEPFAALDAQTRETLQSELLKIWEKTKKTIVFITHGIDEAVYLGQRVAVMTSRPGRIKEIIDIPLSARNGEEDLRSDPEFGRLRHEIWSLLRDEVQRAQAYEIQDKAGHAQNASNKNKSGVL</sequence>
<reference evidence="5 6" key="1">
    <citation type="submission" date="2019-07" db="EMBL/GenBank/DDBJ databases">
        <title>Genomic Encyclopedia of Type Strains, Phase III (KMG-III): the genomes of soil and plant-associated and newly described type strains.</title>
        <authorList>
            <person name="Whitman W."/>
        </authorList>
    </citation>
    <scope>NUCLEOTIDE SEQUENCE [LARGE SCALE GENOMIC DNA]</scope>
    <source>
        <strain evidence="5 6">BL24</strain>
    </source>
</reference>